<proteinExistence type="predicted"/>
<feature type="compositionally biased region" description="Polar residues" evidence="3">
    <location>
        <begin position="1"/>
        <end position="14"/>
    </location>
</feature>
<feature type="compositionally biased region" description="Low complexity" evidence="3">
    <location>
        <begin position="881"/>
        <end position="892"/>
    </location>
</feature>
<dbReference type="SMART" id="SM00906">
    <property type="entry name" value="Fungal_trans"/>
    <property type="match status" value="1"/>
</dbReference>
<feature type="compositionally biased region" description="Low complexity" evidence="3">
    <location>
        <begin position="915"/>
        <end position="929"/>
    </location>
</feature>
<name>A0ABP0BW88_9PEZI</name>
<organism evidence="5 6">
    <name type="scientific">Sporothrix curviconia</name>
    <dbReference type="NCBI Taxonomy" id="1260050"/>
    <lineage>
        <taxon>Eukaryota</taxon>
        <taxon>Fungi</taxon>
        <taxon>Dikarya</taxon>
        <taxon>Ascomycota</taxon>
        <taxon>Pezizomycotina</taxon>
        <taxon>Sordariomycetes</taxon>
        <taxon>Sordariomycetidae</taxon>
        <taxon>Ophiostomatales</taxon>
        <taxon>Ophiostomataceae</taxon>
        <taxon>Sporothrix</taxon>
    </lineage>
</organism>
<dbReference type="SUPFAM" id="SSF57701">
    <property type="entry name" value="Zn2/Cys6 DNA-binding domain"/>
    <property type="match status" value="1"/>
</dbReference>
<dbReference type="Pfam" id="PF00172">
    <property type="entry name" value="Zn_clus"/>
    <property type="match status" value="1"/>
</dbReference>
<feature type="compositionally biased region" description="Polar residues" evidence="3">
    <location>
        <begin position="121"/>
        <end position="130"/>
    </location>
</feature>
<dbReference type="InterPro" id="IPR052761">
    <property type="entry name" value="Fungal_Detox/Toxin_TFs"/>
</dbReference>
<evidence type="ECO:0000259" key="4">
    <source>
        <dbReference type="PROSITE" id="PS50048"/>
    </source>
</evidence>
<dbReference type="PANTHER" id="PTHR47425:SF2">
    <property type="entry name" value="FARB-RELATED"/>
    <property type="match status" value="1"/>
</dbReference>
<evidence type="ECO:0000256" key="3">
    <source>
        <dbReference type="SAM" id="MobiDB-lite"/>
    </source>
</evidence>
<evidence type="ECO:0000313" key="6">
    <source>
        <dbReference type="Proteomes" id="UP001642405"/>
    </source>
</evidence>
<accession>A0ABP0BW88</accession>
<feature type="compositionally biased region" description="Low complexity" evidence="3">
    <location>
        <begin position="54"/>
        <end position="63"/>
    </location>
</feature>
<dbReference type="CDD" id="cd12148">
    <property type="entry name" value="fungal_TF_MHR"/>
    <property type="match status" value="1"/>
</dbReference>
<feature type="compositionally biased region" description="Polar residues" evidence="3">
    <location>
        <begin position="31"/>
        <end position="47"/>
    </location>
</feature>
<dbReference type="Proteomes" id="UP001642405">
    <property type="component" value="Unassembled WGS sequence"/>
</dbReference>
<keyword evidence="6" id="KW-1185">Reference proteome</keyword>
<dbReference type="PROSITE" id="PS00463">
    <property type="entry name" value="ZN2_CY6_FUNGAL_1"/>
    <property type="match status" value="1"/>
</dbReference>
<dbReference type="CDD" id="cd00067">
    <property type="entry name" value="GAL4"/>
    <property type="match status" value="1"/>
</dbReference>
<protein>
    <recommendedName>
        <fullName evidence="4">Zn(2)-C6 fungal-type domain-containing protein</fullName>
    </recommendedName>
</protein>
<dbReference type="PANTHER" id="PTHR47425">
    <property type="entry name" value="FARB-RELATED"/>
    <property type="match status" value="1"/>
</dbReference>
<comment type="caution">
    <text evidence="5">The sequence shown here is derived from an EMBL/GenBank/DDBJ whole genome shotgun (WGS) entry which is preliminary data.</text>
</comment>
<feature type="region of interest" description="Disordered" evidence="3">
    <location>
        <begin position="870"/>
        <end position="943"/>
    </location>
</feature>
<sequence>MEDMSSPNSSNLSVFDSGAGTDVGQHDDETSPFSSSTNDKGGTNTGFANREGSIRSSMSSTASRPVMLLPATERSNSTSAASANGSVSQLGGDGAGAAAGTVQQRKRRTKKSAAEKKDGTASATSDGASNTVTNAAGKVIKRRAARACVSCRNRKVRCDVVETFPCGNCRWDKIECVVQEGRRRRRGLFNAREAAAAVPLPGAEGFGGLNDHSGHNHNHNHGHGLNHNHTGGFDNGFGMGGADANKVAAALNQANGMGSSFDFAGQQRIGSNPLLLPKEPATQRGSGDLTAAATTGFPGFPLLPINGLLGDPQQQIAALLPGFIRPLPGKMAPEDIVYLHSKGAFTLPDVTLQKALLHAYVEFVHPYMPLLELHPFLETINDRDGKSGTVSLLLYHAVMFTAASFVPAKYLKAAGFSRRREARKSFFMKARALYDFDYETDRLTLVQALLLMTYWYETPDDQKDTWHWMGVAVSLAHTIGLHRDPRTTGEPVRRQRLRKLLWWCCFMRDRMIALGMRRPKRIRSEDADVPMLTPSDFEKAILPDDIDVVPAECRYVRDVGMQEQLAELCVEKAKLCVLVGSMLQQQYTILPRGRQRGSDAGASNSTMMLFPNRPVSDDGKGNGPSVVDKIDAKLRAWLLALPVSCRYAALTPADVQNGRATVAVQRTLLHLVYHTTMSALHRPRIQPVAAGAPMLPIEQQEFSRARVRDAADCVTRMGGEMLRLRLEPYLPTAGVTVFLPAMFAHLLDIKGGVPRERRQQAVLGFLTCMRIMESLRETYAAAEIAKGFVESLLKKAGIDLATVANFTDDSSMAAGGMGIEGDGTGTSTPINGTSASLLNATCNVGVPYTEDGIAHAVAMYAANTPKVMSARTTPPADNHIGSSRGSTSSTDSAVFSAGSNSINGSTTNHLKRASASHGSDNSNSNNSQNGLQPMQGLQQGSHNAVSSYIPTSVAAAATRLMTYGLPQAGNVQMPMNNSNVLATANTAVEQMWGLTPSGSAISEDPFEWDVTTADPTSMKLDFDQWLDFPPEGMGSSTDHAFAGLFSSNFGNDMMNTDF</sequence>
<feature type="compositionally biased region" description="Polar residues" evidence="3">
    <location>
        <begin position="897"/>
        <end position="908"/>
    </location>
</feature>
<feature type="region of interest" description="Disordered" evidence="3">
    <location>
        <begin position="594"/>
        <end position="621"/>
    </location>
</feature>
<evidence type="ECO:0000313" key="5">
    <source>
        <dbReference type="EMBL" id="CAK7223868.1"/>
    </source>
</evidence>
<dbReference type="EMBL" id="CAWUHB010000029">
    <property type="protein sequence ID" value="CAK7223868.1"/>
    <property type="molecule type" value="Genomic_DNA"/>
</dbReference>
<keyword evidence="2" id="KW-0539">Nucleus</keyword>
<keyword evidence="1" id="KW-0479">Metal-binding</keyword>
<dbReference type="InterPro" id="IPR036864">
    <property type="entry name" value="Zn2-C6_fun-type_DNA-bd_sf"/>
</dbReference>
<feature type="domain" description="Zn(2)-C6 fungal-type" evidence="4">
    <location>
        <begin position="147"/>
        <end position="178"/>
    </location>
</feature>
<dbReference type="PROSITE" id="PS50048">
    <property type="entry name" value="ZN2_CY6_FUNGAL_2"/>
    <property type="match status" value="1"/>
</dbReference>
<feature type="compositionally biased region" description="Low complexity" evidence="3">
    <location>
        <begin position="75"/>
        <end position="88"/>
    </location>
</feature>
<dbReference type="SMART" id="SM00066">
    <property type="entry name" value="GAL4"/>
    <property type="match status" value="1"/>
</dbReference>
<feature type="region of interest" description="Disordered" evidence="3">
    <location>
        <begin position="1"/>
        <end position="130"/>
    </location>
</feature>
<gene>
    <name evidence="5" type="ORF">SCUCBS95973_005324</name>
</gene>
<reference evidence="5 6" key="1">
    <citation type="submission" date="2024-01" db="EMBL/GenBank/DDBJ databases">
        <authorList>
            <person name="Allen C."/>
            <person name="Tagirdzhanova G."/>
        </authorList>
    </citation>
    <scope>NUCLEOTIDE SEQUENCE [LARGE SCALE GENOMIC DNA]</scope>
</reference>
<feature type="compositionally biased region" description="Polar residues" evidence="3">
    <location>
        <begin position="930"/>
        <end position="943"/>
    </location>
</feature>
<evidence type="ECO:0000256" key="1">
    <source>
        <dbReference type="ARBA" id="ARBA00022723"/>
    </source>
</evidence>
<dbReference type="InterPro" id="IPR007219">
    <property type="entry name" value="XnlR_reg_dom"/>
</dbReference>
<evidence type="ECO:0000256" key="2">
    <source>
        <dbReference type="ARBA" id="ARBA00023242"/>
    </source>
</evidence>
<dbReference type="InterPro" id="IPR001138">
    <property type="entry name" value="Zn2Cys6_DnaBD"/>
</dbReference>
<dbReference type="Pfam" id="PF04082">
    <property type="entry name" value="Fungal_trans"/>
    <property type="match status" value="1"/>
</dbReference>
<dbReference type="Gene3D" id="4.10.240.10">
    <property type="entry name" value="Zn(2)-C6 fungal-type DNA-binding domain"/>
    <property type="match status" value="1"/>
</dbReference>